<sequence>MNETSSATLKSYRQMQLSVLYSVSGCFAGLLTEENLFEWSATILGPYETPCEGGVFELRLKFPATYPQAPPGVRFISEVYHPNVSTRGEICADIFRNAWSPCNTVSSILASIQSLLNDPNPLHPKNPVAAQLYISDRIAYNKKVRVCAEKTTELAGPSSTSQQ</sequence>
<protein>
    <recommendedName>
        <fullName evidence="1">UBC core domain-containing protein</fullName>
    </recommendedName>
</protein>
<reference evidence="2" key="2">
    <citation type="submission" date="2017-06" db="EMBL/GenBank/DDBJ databases">
        <title>WGS assembly of Brachypodium distachyon.</title>
        <authorList>
            <consortium name="The International Brachypodium Initiative"/>
            <person name="Lucas S."/>
            <person name="Harmon-Smith M."/>
            <person name="Lail K."/>
            <person name="Tice H."/>
            <person name="Grimwood J."/>
            <person name="Bruce D."/>
            <person name="Barry K."/>
            <person name="Shu S."/>
            <person name="Lindquist E."/>
            <person name="Wang M."/>
            <person name="Pitluck S."/>
            <person name="Vogel J.P."/>
            <person name="Garvin D.F."/>
            <person name="Mockler T.C."/>
            <person name="Schmutz J."/>
            <person name="Rokhsar D."/>
            <person name="Bevan M.W."/>
        </authorList>
    </citation>
    <scope>NUCLEOTIDE SEQUENCE</scope>
    <source>
        <strain evidence="2">Bd21</strain>
    </source>
</reference>
<dbReference type="EMBL" id="CM000880">
    <property type="protein sequence ID" value="KQK20927.1"/>
    <property type="molecule type" value="Genomic_DNA"/>
</dbReference>
<evidence type="ECO:0000313" key="2">
    <source>
        <dbReference type="EMBL" id="KQK20927.1"/>
    </source>
</evidence>
<dbReference type="OrthoDB" id="10069349at2759"/>
<feature type="domain" description="UBC core" evidence="1">
    <location>
        <begin position="3"/>
        <end position="153"/>
    </location>
</feature>
<proteinExistence type="predicted"/>
<dbReference type="FunFam" id="3.10.110.10:FF:000090">
    <property type="entry name" value="Ubiquitin-conjugating enzyme E2-17 kDa"/>
    <property type="match status" value="1"/>
</dbReference>
<dbReference type="Gene3D" id="3.10.110.10">
    <property type="entry name" value="Ubiquitin Conjugating Enzyme"/>
    <property type="match status" value="1"/>
</dbReference>
<dbReference type="InterPro" id="IPR000608">
    <property type="entry name" value="UBC"/>
</dbReference>
<evidence type="ECO:0000313" key="3">
    <source>
        <dbReference type="EnsemblPlants" id="KQK20927"/>
    </source>
</evidence>
<organism evidence="2">
    <name type="scientific">Brachypodium distachyon</name>
    <name type="common">Purple false brome</name>
    <name type="synonym">Trachynia distachya</name>
    <dbReference type="NCBI Taxonomy" id="15368"/>
    <lineage>
        <taxon>Eukaryota</taxon>
        <taxon>Viridiplantae</taxon>
        <taxon>Streptophyta</taxon>
        <taxon>Embryophyta</taxon>
        <taxon>Tracheophyta</taxon>
        <taxon>Spermatophyta</taxon>
        <taxon>Magnoliopsida</taxon>
        <taxon>Liliopsida</taxon>
        <taxon>Poales</taxon>
        <taxon>Poaceae</taxon>
        <taxon>BOP clade</taxon>
        <taxon>Pooideae</taxon>
        <taxon>Stipodae</taxon>
        <taxon>Brachypodieae</taxon>
        <taxon>Brachypodium</taxon>
    </lineage>
</organism>
<dbReference type="InterPro" id="IPR050113">
    <property type="entry name" value="Ub_conjugating_enzyme"/>
</dbReference>
<reference evidence="2 3" key="1">
    <citation type="journal article" date="2010" name="Nature">
        <title>Genome sequencing and analysis of the model grass Brachypodium distachyon.</title>
        <authorList>
            <consortium name="International Brachypodium Initiative"/>
        </authorList>
    </citation>
    <scope>NUCLEOTIDE SEQUENCE [LARGE SCALE GENOMIC DNA]</scope>
    <source>
        <strain evidence="2 3">Bd21</strain>
    </source>
</reference>
<dbReference type="Pfam" id="PF00179">
    <property type="entry name" value="UQ_con"/>
    <property type="match status" value="1"/>
</dbReference>
<reference evidence="3" key="3">
    <citation type="submission" date="2018-08" db="UniProtKB">
        <authorList>
            <consortium name="EnsemblPlants"/>
        </authorList>
    </citation>
    <scope>IDENTIFICATION</scope>
    <source>
        <strain evidence="3">cv. Bd21</strain>
    </source>
</reference>
<dbReference type="SMART" id="SM00212">
    <property type="entry name" value="UBCc"/>
    <property type="match status" value="1"/>
</dbReference>
<keyword evidence="4" id="KW-1185">Reference proteome</keyword>
<dbReference type="AlphaFoldDB" id="I1H3S9"/>
<accession>I1H3S9</accession>
<dbReference type="Proteomes" id="UP000008810">
    <property type="component" value="Chromosome 1"/>
</dbReference>
<dbReference type="PROSITE" id="PS50127">
    <property type="entry name" value="UBC_2"/>
    <property type="match status" value="1"/>
</dbReference>
<name>I1H3S9_BRADI</name>
<dbReference type="OMA" id="YVWNATI"/>
<dbReference type="HOGENOM" id="CLU_030988_10_3_1"/>
<dbReference type="STRING" id="15368.I1H3S9"/>
<dbReference type="EnsemblPlants" id="KQK20927">
    <property type="protein sequence ID" value="KQK20927"/>
    <property type="gene ID" value="BRADI_1g57620v3"/>
</dbReference>
<dbReference type="Gramene" id="KQK20927">
    <property type="protein sequence ID" value="KQK20927"/>
    <property type="gene ID" value="BRADI_1g57620v3"/>
</dbReference>
<evidence type="ECO:0000313" key="4">
    <source>
        <dbReference type="Proteomes" id="UP000008810"/>
    </source>
</evidence>
<dbReference type="SUPFAM" id="SSF54495">
    <property type="entry name" value="UBC-like"/>
    <property type="match status" value="1"/>
</dbReference>
<dbReference type="InterPro" id="IPR016135">
    <property type="entry name" value="UBQ-conjugating_enzyme/RWD"/>
</dbReference>
<dbReference type="eggNOG" id="KOG0419">
    <property type="taxonomic scope" value="Eukaryota"/>
</dbReference>
<evidence type="ECO:0000259" key="1">
    <source>
        <dbReference type="PROSITE" id="PS50127"/>
    </source>
</evidence>
<dbReference type="PANTHER" id="PTHR24067">
    <property type="entry name" value="UBIQUITIN-CONJUGATING ENZYME E2"/>
    <property type="match status" value="1"/>
</dbReference>
<dbReference type="InParanoid" id="I1H3S9"/>
<gene>
    <name evidence="2" type="ORF">BRADI_1g57620v3</name>
</gene>